<reference evidence="1 2" key="1">
    <citation type="submission" date="2016-10" db="EMBL/GenBank/DDBJ databases">
        <title>Arsenicibacter rosenii gen. nov., sp. nov., an efficient arsenic-methylating bacterium isolated from an arsenic-contaminated paddy soil.</title>
        <authorList>
            <person name="Huang K."/>
        </authorList>
    </citation>
    <scope>NUCLEOTIDE SEQUENCE [LARGE SCALE GENOMIC DNA]</scope>
    <source>
        <strain evidence="1 2">SM-1</strain>
    </source>
</reference>
<dbReference type="RefSeq" id="WP_071505901.1">
    <property type="nucleotide sequence ID" value="NZ_MORL01000022.1"/>
</dbReference>
<dbReference type="Gene3D" id="3.40.50.150">
    <property type="entry name" value="Vaccinia Virus protein VP39"/>
    <property type="match status" value="1"/>
</dbReference>
<keyword evidence="2" id="KW-1185">Reference proteome</keyword>
<evidence type="ECO:0000313" key="2">
    <source>
        <dbReference type="Proteomes" id="UP000181790"/>
    </source>
</evidence>
<dbReference type="SUPFAM" id="SSF53335">
    <property type="entry name" value="S-adenosyl-L-methionine-dependent methyltransferases"/>
    <property type="match status" value="1"/>
</dbReference>
<gene>
    <name evidence="1" type="ORF">BLX24_24685</name>
</gene>
<protein>
    <recommendedName>
        <fullName evidence="3">Methyltransferase type 11</fullName>
    </recommendedName>
</protein>
<sequence>MLLYKQKRGIYFTQIREDLIAHIPYNPSNRILEIGAGGCATLVAIKERQLATEVAAVELFDLPHTDQSNPLIDRLFIGNIEHELPDYPLNYYDVILCGDVLEHLVDPWRVVKQITRFLKTGGIIIVSCPNIREVFTLSKILITGSFAYQESGIMDKTHLRFFCKKDLVELMTTDELVPVKAIPNYFITPRRGNFSRFHFGILDAFMAPQNIVVSQKR</sequence>
<dbReference type="Proteomes" id="UP000181790">
    <property type="component" value="Unassembled WGS sequence"/>
</dbReference>
<dbReference type="InterPro" id="IPR029063">
    <property type="entry name" value="SAM-dependent_MTases_sf"/>
</dbReference>
<dbReference type="EMBL" id="MORL01000022">
    <property type="protein sequence ID" value="OIN56516.1"/>
    <property type="molecule type" value="Genomic_DNA"/>
</dbReference>
<accession>A0A1S2VE96</accession>
<evidence type="ECO:0000313" key="1">
    <source>
        <dbReference type="EMBL" id="OIN56516.1"/>
    </source>
</evidence>
<proteinExistence type="predicted"/>
<comment type="caution">
    <text evidence="1">The sequence shown here is derived from an EMBL/GenBank/DDBJ whole genome shotgun (WGS) entry which is preliminary data.</text>
</comment>
<dbReference type="Pfam" id="PF13489">
    <property type="entry name" value="Methyltransf_23"/>
    <property type="match status" value="1"/>
</dbReference>
<dbReference type="CDD" id="cd02440">
    <property type="entry name" value="AdoMet_MTases"/>
    <property type="match status" value="1"/>
</dbReference>
<evidence type="ECO:0008006" key="3">
    <source>
        <dbReference type="Google" id="ProtNLM"/>
    </source>
</evidence>
<organism evidence="1 2">
    <name type="scientific">Arsenicibacter rosenii</name>
    <dbReference type="NCBI Taxonomy" id="1750698"/>
    <lineage>
        <taxon>Bacteria</taxon>
        <taxon>Pseudomonadati</taxon>
        <taxon>Bacteroidota</taxon>
        <taxon>Cytophagia</taxon>
        <taxon>Cytophagales</taxon>
        <taxon>Spirosomataceae</taxon>
        <taxon>Arsenicibacter</taxon>
    </lineage>
</organism>
<name>A0A1S2VE96_9BACT</name>
<dbReference type="AlphaFoldDB" id="A0A1S2VE96"/>
<dbReference type="OrthoDB" id="9805171at2"/>